<dbReference type="EMBL" id="CAJOAY010028379">
    <property type="protein sequence ID" value="CAF4405345.1"/>
    <property type="molecule type" value="Genomic_DNA"/>
</dbReference>
<proteinExistence type="predicted"/>
<evidence type="ECO:0000313" key="1">
    <source>
        <dbReference type="EMBL" id="CAF4405345.1"/>
    </source>
</evidence>
<protein>
    <submittedName>
        <fullName evidence="1">Uncharacterized protein</fullName>
    </submittedName>
</protein>
<dbReference type="AlphaFoldDB" id="A0A820PEK7"/>
<accession>A0A820PEK7</accession>
<sequence>MKVDEILRLDNLMLTHINELDVCPYEIDMFAESLEQTQKIVDEFCLHDYSNFPKWIGVIDEKIERKLFDRLQAAITLWKQALIRHEKGKARDKKRMRLKVMN</sequence>
<comment type="caution">
    <text evidence="1">The sequence shown here is derived from an EMBL/GenBank/DDBJ whole genome shotgun (WGS) entry which is preliminary data.</text>
</comment>
<name>A0A820PEK7_9BILA</name>
<organism evidence="1 2">
    <name type="scientific">Adineta steineri</name>
    <dbReference type="NCBI Taxonomy" id="433720"/>
    <lineage>
        <taxon>Eukaryota</taxon>
        <taxon>Metazoa</taxon>
        <taxon>Spiralia</taxon>
        <taxon>Gnathifera</taxon>
        <taxon>Rotifera</taxon>
        <taxon>Eurotatoria</taxon>
        <taxon>Bdelloidea</taxon>
        <taxon>Adinetida</taxon>
        <taxon>Adinetidae</taxon>
        <taxon>Adineta</taxon>
    </lineage>
</organism>
<gene>
    <name evidence="1" type="ORF">OKA104_LOCUS51631</name>
</gene>
<dbReference type="Proteomes" id="UP000663881">
    <property type="component" value="Unassembled WGS sequence"/>
</dbReference>
<evidence type="ECO:0000313" key="2">
    <source>
        <dbReference type="Proteomes" id="UP000663881"/>
    </source>
</evidence>
<reference evidence="1" key="1">
    <citation type="submission" date="2021-02" db="EMBL/GenBank/DDBJ databases">
        <authorList>
            <person name="Nowell W R."/>
        </authorList>
    </citation>
    <scope>NUCLEOTIDE SEQUENCE</scope>
</reference>